<gene>
    <name evidence="6" type="ORF">QYM36_011851</name>
</gene>
<reference evidence="6" key="1">
    <citation type="submission" date="2023-07" db="EMBL/GenBank/DDBJ databases">
        <title>Chromosome-level genome assembly of Artemia franciscana.</title>
        <authorList>
            <person name="Jo E."/>
        </authorList>
    </citation>
    <scope>NUCLEOTIDE SEQUENCE</scope>
    <source>
        <tissue evidence="6">Whole body</tissue>
    </source>
</reference>
<dbReference type="SUPFAM" id="SSF102462">
    <property type="entry name" value="Peptidyl-tRNA hydrolase II"/>
    <property type="match status" value="1"/>
</dbReference>
<organism evidence="6 7">
    <name type="scientific">Artemia franciscana</name>
    <name type="common">Brine shrimp</name>
    <name type="synonym">Artemia sanfranciscana</name>
    <dbReference type="NCBI Taxonomy" id="6661"/>
    <lineage>
        <taxon>Eukaryota</taxon>
        <taxon>Metazoa</taxon>
        <taxon>Ecdysozoa</taxon>
        <taxon>Arthropoda</taxon>
        <taxon>Crustacea</taxon>
        <taxon>Branchiopoda</taxon>
        <taxon>Anostraca</taxon>
        <taxon>Artemiidae</taxon>
        <taxon>Artemia</taxon>
    </lineage>
</organism>
<name>A0AA88HRD8_ARTSF</name>
<evidence type="ECO:0000313" key="6">
    <source>
        <dbReference type="EMBL" id="KAK2710461.1"/>
    </source>
</evidence>
<sequence length="159" mass="17317">MASNTNFMTLGTGFILGFTAAYLFIYRHLVVKLCKQTLKVKKQQSKMVFLVRTDLGMGKGKVAAQVAHAAVNCYMNTEKSNPDTIVEWMLYGMPKITLKVDSEGELLTLYEKAKRAGLVTALIKDAGRTQIAPGSITVLGIGPNSITSIDAVCGHLKLY</sequence>
<dbReference type="FunFam" id="3.40.1490.10:FF:000001">
    <property type="entry name" value="Peptidyl-tRNA hydrolase 2"/>
    <property type="match status" value="1"/>
</dbReference>
<dbReference type="PANTHER" id="PTHR12649">
    <property type="entry name" value="PEPTIDYL-TRNA HYDROLASE 2"/>
    <property type="match status" value="1"/>
</dbReference>
<evidence type="ECO:0000256" key="3">
    <source>
        <dbReference type="ARBA" id="ARBA00038050"/>
    </source>
</evidence>
<keyword evidence="5" id="KW-1133">Transmembrane helix</keyword>
<dbReference type="EMBL" id="JAVRJZ010000016">
    <property type="protein sequence ID" value="KAK2710461.1"/>
    <property type="molecule type" value="Genomic_DNA"/>
</dbReference>
<evidence type="ECO:0000256" key="1">
    <source>
        <dbReference type="ARBA" id="ARBA00013260"/>
    </source>
</evidence>
<comment type="similarity">
    <text evidence="3">Belongs to the PTH2 family.</text>
</comment>
<dbReference type="Pfam" id="PF01981">
    <property type="entry name" value="PTH2"/>
    <property type="match status" value="1"/>
</dbReference>
<dbReference type="GO" id="GO:0004045">
    <property type="term" value="F:peptidyl-tRNA hydrolase activity"/>
    <property type="evidence" value="ECO:0007669"/>
    <property type="project" value="UniProtKB-EC"/>
</dbReference>
<comment type="caution">
    <text evidence="6">The sequence shown here is derived from an EMBL/GenBank/DDBJ whole genome shotgun (WGS) entry which is preliminary data.</text>
</comment>
<protein>
    <recommendedName>
        <fullName evidence="1">peptidyl-tRNA hydrolase</fullName>
        <ecNumber evidence="1">3.1.1.29</ecNumber>
    </recommendedName>
</protein>
<dbReference type="PANTHER" id="PTHR12649:SF11">
    <property type="entry name" value="PEPTIDYL-TRNA HYDROLASE 2, MITOCHONDRIAL"/>
    <property type="match status" value="1"/>
</dbReference>
<evidence type="ECO:0000256" key="4">
    <source>
        <dbReference type="ARBA" id="ARBA00048707"/>
    </source>
</evidence>
<evidence type="ECO:0000256" key="2">
    <source>
        <dbReference type="ARBA" id="ARBA00022801"/>
    </source>
</evidence>
<accession>A0AA88HRD8</accession>
<dbReference type="InterPro" id="IPR023476">
    <property type="entry name" value="Pep_tRNA_hydro_II_dom_sf"/>
</dbReference>
<dbReference type="EC" id="3.1.1.29" evidence="1"/>
<dbReference type="NCBIfam" id="NF003314">
    <property type="entry name" value="PRK04322.1"/>
    <property type="match status" value="1"/>
</dbReference>
<keyword evidence="5" id="KW-0812">Transmembrane</keyword>
<evidence type="ECO:0000313" key="7">
    <source>
        <dbReference type="Proteomes" id="UP001187531"/>
    </source>
</evidence>
<keyword evidence="5" id="KW-0472">Membrane</keyword>
<dbReference type="NCBIfam" id="TIGR00283">
    <property type="entry name" value="arch_pth2"/>
    <property type="match status" value="1"/>
</dbReference>
<dbReference type="EMBL" id="JAVRJZ010000016">
    <property type="protein sequence ID" value="KAK2710460.1"/>
    <property type="molecule type" value="Genomic_DNA"/>
</dbReference>
<dbReference type="Gene3D" id="3.40.1490.10">
    <property type="entry name" value="Bit1"/>
    <property type="match status" value="1"/>
</dbReference>
<dbReference type="AlphaFoldDB" id="A0AA88HRD8"/>
<feature type="transmembrane region" description="Helical" evidence="5">
    <location>
        <begin position="6"/>
        <end position="25"/>
    </location>
</feature>
<dbReference type="Proteomes" id="UP001187531">
    <property type="component" value="Unassembled WGS sequence"/>
</dbReference>
<evidence type="ECO:0000256" key="5">
    <source>
        <dbReference type="SAM" id="Phobius"/>
    </source>
</evidence>
<proteinExistence type="inferred from homology"/>
<comment type="catalytic activity">
    <reaction evidence="4">
        <text>an N-acyl-L-alpha-aminoacyl-tRNA + H2O = an N-acyl-L-amino acid + a tRNA + H(+)</text>
        <dbReference type="Rhea" id="RHEA:54448"/>
        <dbReference type="Rhea" id="RHEA-COMP:10123"/>
        <dbReference type="Rhea" id="RHEA-COMP:13883"/>
        <dbReference type="ChEBI" id="CHEBI:15377"/>
        <dbReference type="ChEBI" id="CHEBI:15378"/>
        <dbReference type="ChEBI" id="CHEBI:59874"/>
        <dbReference type="ChEBI" id="CHEBI:78442"/>
        <dbReference type="ChEBI" id="CHEBI:138191"/>
        <dbReference type="EC" id="3.1.1.29"/>
    </reaction>
</comment>
<keyword evidence="2" id="KW-0378">Hydrolase</keyword>
<dbReference type="CDD" id="cd02430">
    <property type="entry name" value="PTH2"/>
    <property type="match status" value="1"/>
</dbReference>
<keyword evidence="7" id="KW-1185">Reference proteome</keyword>
<dbReference type="GO" id="GO:0005829">
    <property type="term" value="C:cytosol"/>
    <property type="evidence" value="ECO:0007669"/>
    <property type="project" value="TreeGrafter"/>
</dbReference>
<dbReference type="InterPro" id="IPR002833">
    <property type="entry name" value="PTH2"/>
</dbReference>